<evidence type="ECO:0000313" key="3">
    <source>
        <dbReference type="Proteomes" id="UP000215914"/>
    </source>
</evidence>
<feature type="transmembrane region" description="Helical" evidence="1">
    <location>
        <begin position="20"/>
        <end position="40"/>
    </location>
</feature>
<dbReference type="AlphaFoldDB" id="A0A251TJX2"/>
<proteinExistence type="predicted"/>
<dbReference type="InParanoid" id="A0A251TJX2"/>
<sequence length="92" mass="10633">MSDSDPSSFIRFYKTPVFPSVISALTLHFSSLLLLFSYFLSSFLLQFSLLWCSTSPNLLCLQPDLQNQIHQWRVHPSKTLKFSSVVNFMLNK</sequence>
<evidence type="ECO:0000256" key="1">
    <source>
        <dbReference type="SAM" id="Phobius"/>
    </source>
</evidence>
<evidence type="ECO:0000313" key="2">
    <source>
        <dbReference type="EMBL" id="OTG10902.1"/>
    </source>
</evidence>
<reference evidence="3" key="1">
    <citation type="journal article" date="2017" name="Nature">
        <title>The sunflower genome provides insights into oil metabolism, flowering and Asterid evolution.</title>
        <authorList>
            <person name="Badouin H."/>
            <person name="Gouzy J."/>
            <person name="Grassa C.J."/>
            <person name="Murat F."/>
            <person name="Staton S.E."/>
            <person name="Cottret L."/>
            <person name="Lelandais-Briere C."/>
            <person name="Owens G.L."/>
            <person name="Carrere S."/>
            <person name="Mayjonade B."/>
            <person name="Legrand L."/>
            <person name="Gill N."/>
            <person name="Kane N.C."/>
            <person name="Bowers J.E."/>
            <person name="Hubner S."/>
            <person name="Bellec A."/>
            <person name="Berard A."/>
            <person name="Berges H."/>
            <person name="Blanchet N."/>
            <person name="Boniface M.C."/>
            <person name="Brunel D."/>
            <person name="Catrice O."/>
            <person name="Chaidir N."/>
            <person name="Claudel C."/>
            <person name="Donnadieu C."/>
            <person name="Faraut T."/>
            <person name="Fievet G."/>
            <person name="Helmstetter N."/>
            <person name="King M."/>
            <person name="Knapp S.J."/>
            <person name="Lai Z."/>
            <person name="Le Paslier M.C."/>
            <person name="Lippi Y."/>
            <person name="Lorenzon L."/>
            <person name="Mandel J.R."/>
            <person name="Marage G."/>
            <person name="Marchand G."/>
            <person name="Marquand E."/>
            <person name="Bret-Mestries E."/>
            <person name="Morien E."/>
            <person name="Nambeesan S."/>
            <person name="Nguyen T."/>
            <person name="Pegot-Espagnet P."/>
            <person name="Pouilly N."/>
            <person name="Raftis F."/>
            <person name="Sallet E."/>
            <person name="Schiex T."/>
            <person name="Thomas J."/>
            <person name="Vandecasteele C."/>
            <person name="Vares D."/>
            <person name="Vear F."/>
            <person name="Vautrin S."/>
            <person name="Crespi M."/>
            <person name="Mangin B."/>
            <person name="Burke J.M."/>
            <person name="Salse J."/>
            <person name="Munos S."/>
            <person name="Vincourt P."/>
            <person name="Rieseberg L.H."/>
            <person name="Langlade N.B."/>
        </authorList>
    </citation>
    <scope>NUCLEOTIDE SEQUENCE [LARGE SCALE GENOMIC DNA]</scope>
    <source>
        <strain evidence="3">cv. SF193</strain>
    </source>
</reference>
<gene>
    <name evidence="2" type="ORF">HannXRQ_Chr10g0292871</name>
</gene>
<name>A0A251TJX2_HELAN</name>
<organism evidence="2 3">
    <name type="scientific">Helianthus annuus</name>
    <name type="common">Common sunflower</name>
    <dbReference type="NCBI Taxonomy" id="4232"/>
    <lineage>
        <taxon>Eukaryota</taxon>
        <taxon>Viridiplantae</taxon>
        <taxon>Streptophyta</taxon>
        <taxon>Embryophyta</taxon>
        <taxon>Tracheophyta</taxon>
        <taxon>Spermatophyta</taxon>
        <taxon>Magnoliopsida</taxon>
        <taxon>eudicotyledons</taxon>
        <taxon>Gunneridae</taxon>
        <taxon>Pentapetalae</taxon>
        <taxon>asterids</taxon>
        <taxon>campanulids</taxon>
        <taxon>Asterales</taxon>
        <taxon>Asteraceae</taxon>
        <taxon>Asteroideae</taxon>
        <taxon>Heliantheae alliance</taxon>
        <taxon>Heliantheae</taxon>
        <taxon>Helianthus</taxon>
    </lineage>
</organism>
<accession>A0A251TJX2</accession>
<dbReference type="EMBL" id="CM007899">
    <property type="protein sequence ID" value="OTG10902.1"/>
    <property type="molecule type" value="Genomic_DNA"/>
</dbReference>
<keyword evidence="1" id="KW-1133">Transmembrane helix</keyword>
<keyword evidence="3" id="KW-1185">Reference proteome</keyword>
<keyword evidence="1" id="KW-0472">Membrane</keyword>
<protein>
    <submittedName>
        <fullName evidence="2">Uncharacterized protein</fullName>
    </submittedName>
</protein>
<dbReference type="Proteomes" id="UP000215914">
    <property type="component" value="Chromosome 10"/>
</dbReference>
<keyword evidence="1" id="KW-0812">Transmembrane</keyword>